<evidence type="ECO:0000313" key="2">
    <source>
        <dbReference type="Proteomes" id="UP001230649"/>
    </source>
</evidence>
<proteinExistence type="predicted"/>
<reference evidence="1" key="1">
    <citation type="submission" date="2023-04" db="EMBL/GenBank/DDBJ databases">
        <title>Draft Genome sequencing of Naganishia species isolated from polar environments using Oxford Nanopore Technology.</title>
        <authorList>
            <person name="Leo P."/>
            <person name="Venkateswaran K."/>
        </authorList>
    </citation>
    <scope>NUCLEOTIDE SEQUENCE</scope>
    <source>
        <strain evidence="1">MNA-CCFEE 5262</strain>
    </source>
</reference>
<name>A0ACC2VUI4_9TREE</name>
<protein>
    <submittedName>
        <fullName evidence="1">Uncharacterized protein</fullName>
    </submittedName>
</protein>
<comment type="caution">
    <text evidence="1">The sequence shown here is derived from an EMBL/GenBank/DDBJ whole genome shotgun (WGS) entry which is preliminary data.</text>
</comment>
<accession>A0ACC2VUI4</accession>
<sequence length="781" mass="86302">MPPRSPSFVPGTPSSPISTPSKRNRQRSSSPLRSTNVRLAPAPTPHGGREKHAFRVKQYLAVESAAPIHGEEVERGFLGESAEREAEYLVDEGSQLVRDQLRIAGDGTGEGVQWRTVSVRERTIQEMWIHGRSWTYRTPPPKISLVDPLLAVPVGDIIGKSNSELREWDKFDVEEASPFDSQRGRKRKIQDQQNPSPNPLSTTPPTTPARPPLLARPESPYVFVNDLPPWEWFLPTESQATGGSQSQGARESLRQSGDDRTARRQDGQKLLSTTPKTGTVLPPAQISPEVGFTSFLTDASLDIPEPTNTGPVEKGGRVVRRMPVLLKDLDHAKFHHQPDKKSRIKAPTALEKEVKRREERAGARDKRVRELQGGQGKRVRPIKDYLPLPMRVEPKKVETGMGQGLPVLGGAARPDGNGGGDESAVEEISFADSVRAGGEDVQERAVPRILVDGTAVVSPEKASIAQKGRMAERSVLPDQRTGLVSDQERWRVACHVIPQPHTLPALPGGPQPEPPKSLYERIPTLPPTPHPFHPDLRHYIATEPDTHVTWLIPILGSVIVTLPDELPAKFRPSPGYFALTSDEYRETQKRRQRASSFGASTAAGTTSRSQVRPLVWTKELLREFWEKFTKMRRVGRFGPISLALVSEETSRSNRPDDELLETHQCLPFNSVSNRTSTKPVRPEMGDHIKVGCNLRYTMAVRCLLKDIQLGGEPTSRSRSPADNVGDTAPRETRASSKSDMARRAGDTLSVTSNAVKARKEEPFRGVMLCLVGTRGEVLLVV</sequence>
<dbReference type="EMBL" id="JASBWS010000064">
    <property type="protein sequence ID" value="KAJ9102296.1"/>
    <property type="molecule type" value="Genomic_DNA"/>
</dbReference>
<gene>
    <name evidence="1" type="ORF">QFC20_004989</name>
</gene>
<dbReference type="Proteomes" id="UP001230649">
    <property type="component" value="Unassembled WGS sequence"/>
</dbReference>
<organism evidence="1 2">
    <name type="scientific">Naganishia adeliensis</name>
    <dbReference type="NCBI Taxonomy" id="92952"/>
    <lineage>
        <taxon>Eukaryota</taxon>
        <taxon>Fungi</taxon>
        <taxon>Dikarya</taxon>
        <taxon>Basidiomycota</taxon>
        <taxon>Agaricomycotina</taxon>
        <taxon>Tremellomycetes</taxon>
        <taxon>Filobasidiales</taxon>
        <taxon>Filobasidiaceae</taxon>
        <taxon>Naganishia</taxon>
    </lineage>
</organism>
<evidence type="ECO:0000313" key="1">
    <source>
        <dbReference type="EMBL" id="KAJ9102296.1"/>
    </source>
</evidence>
<keyword evidence="2" id="KW-1185">Reference proteome</keyword>